<dbReference type="Pfam" id="PF00580">
    <property type="entry name" value="UvrD-helicase"/>
    <property type="match status" value="1"/>
</dbReference>
<dbReference type="SUPFAM" id="SSF52980">
    <property type="entry name" value="Restriction endonuclease-like"/>
    <property type="match status" value="1"/>
</dbReference>
<dbReference type="GO" id="GO:0016787">
    <property type="term" value="F:hydrolase activity"/>
    <property type="evidence" value="ECO:0007669"/>
    <property type="project" value="UniProtKB-KW"/>
</dbReference>
<evidence type="ECO:0000256" key="13">
    <source>
        <dbReference type="HAMAP-Rule" id="MF_01451"/>
    </source>
</evidence>
<evidence type="ECO:0000256" key="9">
    <source>
        <dbReference type="ARBA" id="ARBA00023204"/>
    </source>
</evidence>
<dbReference type="CDD" id="cd17932">
    <property type="entry name" value="DEXQc_UvrD"/>
    <property type="match status" value="1"/>
</dbReference>
<reference evidence="17 18" key="1">
    <citation type="submission" date="2023-07" db="EMBL/GenBank/DDBJ databases">
        <title>Sorghum-associated microbial communities from plants grown in Nebraska, USA.</title>
        <authorList>
            <person name="Schachtman D."/>
        </authorList>
    </citation>
    <scope>NUCLEOTIDE SEQUENCE [LARGE SCALE GENOMIC DNA]</scope>
    <source>
        <strain evidence="17 18">BE211</strain>
    </source>
</reference>
<sequence length="1248" mass="143194">MKTLIPKPEGSTWTDEQWQAIQARGENILVAAAAGSGKTAVLVERIITMIREQSADVDRLLIVTFTNAAAAEMRKRIGEAIDKELSQHPSSLHLRRQLNLLNKASISTLHSFCIEVLRKYYYETDLDPGFRVAEETEAELIRQEVIEDLFEEEYSKGEDNTFYQVVDAYSSDRNDIDLQTLVLSLYDFARSHPAPESWLDQMAQNYQVSHMSIDELSWTKELLFDIGLQIEGLQHFTIRANELAESPGGPAAYTSALQEDLQFLNELNQAKNSWSSLYEIFQNYEPAKLKAVRGQDVDEMLKEKVKGMRDTVKKRLGMMKEEFFERHPESYVTHIEEMAPIVMELTSLVKEFGRRYSQAKREKSLVDFGDLEHYCLHILKGEGSTMDQPVPSDAAKEYRERFVEVLVDEYQDTNFVQESIVRLVAKDGDQGNMFMVGDVKQSIYRFRLAEPLLFLSKYKQFTKEGGAGLRIDLAKNFRSRDGVLHATNYLFRQIMNETVGEIEYSEDAELKHGAAYYPESENNEPELILINKSEPVVDEEGIDTGEMEKSELETVQLEARVIAEKIKELIGTNGGSPHLVFDKYTKTMRPAKYKDIVMLFRATSVWAPVILEEFKQQGIPAYAELSTGYFNATEIHVMMSLLKVIDNPLQDIPLAAVLRSPIVGMSGEELAIVRLIQKKENYLGAVEQYAAEGEKSEIREKASFFLGKLNSWRDQARQGSLADLIWDIYRETGYFDYVGGLPGGKQRQANLKALYDRAKMYESTSFRGLFRFLRFIERMQERGKDLGAARALGEQEDVVRIMTIHKSKGLEFPIVFVGGLNKQFNTRDLKEKVLLHKELGLGTQYINPQYRVMYPTLPKLAITGRKKLELIAEEMRVLYVALTRAKEKLYLVGTVNDIEKAADKWSDSLYEDNWLLPDFDRAQVKSYLDWVGPAVIRHKNAGPILEHLKTSEQGRGEVFIDQTDWKITILPASEYEEQNIEQKQDHQELIMSLQKGETVELTSDLKEEIKRRLEWKYEHSQLSVTRSKQSVTEIKKQFQSNDEYSSTDLVKVAQPVIHERPRFMQESQLNAAEAGTAMHMVMQHIHFKQSITLEDLQKQLAAMIAKELITEEQARYIQLPQIKAFLEGPLGRRIIEIGNIQRELPFSMALPLSEVQASWRSKEDEHVLVQGVIDCLVEEDDGFILVDYKTDKISNRFTNGFEGAKQVLLDRYEVQLTLYAKAIERILKKPVKESYLYFFDGGHILQVK</sequence>
<evidence type="ECO:0000256" key="6">
    <source>
        <dbReference type="ARBA" id="ARBA00022839"/>
    </source>
</evidence>
<evidence type="ECO:0000256" key="11">
    <source>
        <dbReference type="ARBA" id="ARBA00034617"/>
    </source>
</evidence>
<dbReference type="EC" id="3.1.-.-" evidence="13"/>
<dbReference type="InterPro" id="IPR014016">
    <property type="entry name" value="UvrD-like_ATP-bd"/>
</dbReference>
<proteinExistence type="inferred from homology"/>
<comment type="function">
    <text evidence="13">The heterodimer acts as both an ATP-dependent DNA helicase and an ATP-dependent, dual-direction single-stranded exonuclease. Recognizes the chi site generating a DNA molecule suitable for the initiation of homologous recombination. The AddA nuclease domain is required for chi fragment generation; this subunit has the helicase and 3' -&gt; 5' nuclease activities.</text>
</comment>
<feature type="binding site" evidence="14">
    <location>
        <begin position="32"/>
        <end position="39"/>
    </location>
    <ligand>
        <name>ATP</name>
        <dbReference type="ChEBI" id="CHEBI:30616"/>
    </ligand>
</feature>
<dbReference type="Gene3D" id="3.90.320.10">
    <property type="match status" value="1"/>
</dbReference>
<keyword evidence="4 13" id="KW-0378">Hydrolase</keyword>
<evidence type="ECO:0000313" key="18">
    <source>
        <dbReference type="Proteomes" id="UP001258181"/>
    </source>
</evidence>
<dbReference type="SUPFAM" id="SSF52540">
    <property type="entry name" value="P-loop containing nucleoside triphosphate hydrolases"/>
    <property type="match status" value="1"/>
</dbReference>
<dbReference type="InterPro" id="IPR014152">
    <property type="entry name" value="AddA"/>
</dbReference>
<dbReference type="Pfam" id="PF12705">
    <property type="entry name" value="PDDEXK_1"/>
    <property type="match status" value="1"/>
</dbReference>
<comment type="subunit">
    <text evidence="13">Heterodimer of AddA and AddB/RexB.</text>
</comment>
<evidence type="ECO:0000259" key="15">
    <source>
        <dbReference type="PROSITE" id="PS51198"/>
    </source>
</evidence>
<dbReference type="EMBL" id="JAVDWA010000001">
    <property type="protein sequence ID" value="MDR7071940.1"/>
    <property type="molecule type" value="Genomic_DNA"/>
</dbReference>
<organism evidence="17 18">
    <name type="scientific">Fictibacillus barbaricus</name>
    <dbReference type="NCBI Taxonomy" id="182136"/>
    <lineage>
        <taxon>Bacteria</taxon>
        <taxon>Bacillati</taxon>
        <taxon>Bacillota</taxon>
        <taxon>Bacilli</taxon>
        <taxon>Bacillales</taxon>
        <taxon>Fictibacillaceae</taxon>
        <taxon>Fictibacillus</taxon>
    </lineage>
</organism>
<dbReference type="Pfam" id="PF13361">
    <property type="entry name" value="UvrD_C"/>
    <property type="match status" value="1"/>
</dbReference>
<comment type="similarity">
    <text evidence="13">Belongs to the helicase family. AddA subfamily.</text>
</comment>
<dbReference type="EC" id="5.6.2.4" evidence="13"/>
<feature type="domain" description="UvrD-like helicase ATP-binding" evidence="15">
    <location>
        <begin position="11"/>
        <end position="480"/>
    </location>
</feature>
<accession>A0ABU1TXK5</accession>
<keyword evidence="10 13" id="KW-0413">Isomerase</keyword>
<keyword evidence="18" id="KW-1185">Reference proteome</keyword>
<dbReference type="HAMAP" id="MF_01451">
    <property type="entry name" value="AddA"/>
    <property type="match status" value="1"/>
</dbReference>
<evidence type="ECO:0000256" key="7">
    <source>
        <dbReference type="ARBA" id="ARBA00022840"/>
    </source>
</evidence>
<dbReference type="InterPro" id="IPR027417">
    <property type="entry name" value="P-loop_NTPase"/>
</dbReference>
<dbReference type="PROSITE" id="PS51198">
    <property type="entry name" value="UVRD_HELICASE_ATP_BIND"/>
    <property type="match status" value="1"/>
</dbReference>
<keyword evidence="1 13" id="KW-0540">Nuclease</keyword>
<evidence type="ECO:0000256" key="12">
    <source>
        <dbReference type="ARBA" id="ARBA00048988"/>
    </source>
</evidence>
<feature type="domain" description="UvrD-like helicase C-terminal" evidence="16">
    <location>
        <begin position="500"/>
        <end position="809"/>
    </location>
</feature>
<dbReference type="InterPro" id="IPR038726">
    <property type="entry name" value="PDDEXK_AddAB-type"/>
</dbReference>
<evidence type="ECO:0000259" key="16">
    <source>
        <dbReference type="PROSITE" id="PS51217"/>
    </source>
</evidence>
<keyword evidence="2 13" id="KW-0547">Nucleotide-binding</keyword>
<evidence type="ECO:0000256" key="1">
    <source>
        <dbReference type="ARBA" id="ARBA00022722"/>
    </source>
</evidence>
<dbReference type="Gene3D" id="3.40.50.300">
    <property type="entry name" value="P-loop containing nucleotide triphosphate hydrolases"/>
    <property type="match status" value="4"/>
</dbReference>
<keyword evidence="9 13" id="KW-0234">DNA repair</keyword>
<dbReference type="PROSITE" id="PS51217">
    <property type="entry name" value="UVRD_HELICASE_CTER"/>
    <property type="match status" value="1"/>
</dbReference>
<dbReference type="PANTHER" id="PTHR11070">
    <property type="entry name" value="UVRD / RECB / PCRA DNA HELICASE FAMILY MEMBER"/>
    <property type="match status" value="1"/>
</dbReference>
<keyword evidence="6 13" id="KW-0269">Exonuclease</keyword>
<comment type="catalytic activity">
    <reaction evidence="11 13">
        <text>Couples ATP hydrolysis with the unwinding of duplex DNA by translocating in the 3'-5' direction.</text>
        <dbReference type="EC" id="5.6.2.4"/>
    </reaction>
</comment>
<evidence type="ECO:0000313" key="17">
    <source>
        <dbReference type="EMBL" id="MDR7071940.1"/>
    </source>
</evidence>
<comment type="catalytic activity">
    <reaction evidence="12 13">
        <text>ATP + H2O = ADP + phosphate + H(+)</text>
        <dbReference type="Rhea" id="RHEA:13065"/>
        <dbReference type="ChEBI" id="CHEBI:15377"/>
        <dbReference type="ChEBI" id="CHEBI:15378"/>
        <dbReference type="ChEBI" id="CHEBI:30616"/>
        <dbReference type="ChEBI" id="CHEBI:43474"/>
        <dbReference type="ChEBI" id="CHEBI:456216"/>
        <dbReference type="EC" id="5.6.2.4"/>
    </reaction>
</comment>
<name>A0ABU1TXK5_9BACL</name>
<dbReference type="RefSeq" id="WP_310256934.1">
    <property type="nucleotide sequence ID" value="NZ_JAVDWA010000001.1"/>
</dbReference>
<keyword evidence="3 13" id="KW-0227">DNA damage</keyword>
<dbReference type="NCBIfam" id="TIGR02785">
    <property type="entry name" value="addA_Gpos"/>
    <property type="match status" value="1"/>
</dbReference>
<keyword evidence="5 13" id="KW-0347">Helicase</keyword>
<dbReference type="InterPro" id="IPR011604">
    <property type="entry name" value="PDDEXK-like_dom_sf"/>
</dbReference>
<dbReference type="InterPro" id="IPR000212">
    <property type="entry name" value="DNA_helicase_UvrD/REP"/>
</dbReference>
<evidence type="ECO:0000256" key="2">
    <source>
        <dbReference type="ARBA" id="ARBA00022741"/>
    </source>
</evidence>
<gene>
    <name evidence="13" type="primary">addA</name>
    <name evidence="17" type="ORF">J2X07_000915</name>
</gene>
<evidence type="ECO:0000256" key="10">
    <source>
        <dbReference type="ARBA" id="ARBA00023235"/>
    </source>
</evidence>
<evidence type="ECO:0000256" key="8">
    <source>
        <dbReference type="ARBA" id="ARBA00023125"/>
    </source>
</evidence>
<keyword evidence="8 13" id="KW-0238">DNA-binding</keyword>
<comment type="caution">
    <text evidence="17">The sequence shown here is derived from an EMBL/GenBank/DDBJ whole genome shotgun (WGS) entry which is preliminary data.</text>
</comment>
<keyword evidence="7 13" id="KW-0067">ATP-binding</keyword>
<evidence type="ECO:0000256" key="4">
    <source>
        <dbReference type="ARBA" id="ARBA00022801"/>
    </source>
</evidence>
<dbReference type="InterPro" id="IPR014017">
    <property type="entry name" value="DNA_helicase_UvrD-like_C"/>
</dbReference>
<evidence type="ECO:0000256" key="14">
    <source>
        <dbReference type="PROSITE-ProRule" id="PRU00560"/>
    </source>
</evidence>
<dbReference type="Gene3D" id="1.10.274.50">
    <property type="match status" value="1"/>
</dbReference>
<dbReference type="InterPro" id="IPR011335">
    <property type="entry name" value="Restrct_endonuc-II-like"/>
</dbReference>
<dbReference type="Proteomes" id="UP001258181">
    <property type="component" value="Unassembled WGS sequence"/>
</dbReference>
<protein>
    <recommendedName>
        <fullName evidence="13">ATP-dependent helicase/nuclease subunit A</fullName>
        <ecNumber evidence="13">3.1.-.-</ecNumber>
        <ecNumber evidence="13">5.6.2.4</ecNumber>
    </recommendedName>
    <alternativeName>
        <fullName evidence="13">ATP-dependent helicase/nuclease AddA</fullName>
    </alternativeName>
    <alternativeName>
        <fullName evidence="13">DNA 3'-5' helicase AddA</fullName>
    </alternativeName>
</protein>
<evidence type="ECO:0000256" key="3">
    <source>
        <dbReference type="ARBA" id="ARBA00022763"/>
    </source>
</evidence>
<dbReference type="GO" id="GO:0003678">
    <property type="term" value="F:DNA helicase activity"/>
    <property type="evidence" value="ECO:0007669"/>
    <property type="project" value="UniProtKB-EC"/>
</dbReference>
<dbReference type="PANTHER" id="PTHR11070:SF48">
    <property type="entry name" value="ATP-DEPENDENT HELICASE_NUCLEASE SUBUNIT A"/>
    <property type="match status" value="1"/>
</dbReference>
<comment type="cofactor">
    <cofactor evidence="13">
        <name>Mg(2+)</name>
        <dbReference type="ChEBI" id="CHEBI:18420"/>
    </cofactor>
</comment>
<evidence type="ECO:0000256" key="5">
    <source>
        <dbReference type="ARBA" id="ARBA00022806"/>
    </source>
</evidence>